<keyword evidence="4 11" id="KW-0812">Transmembrane</keyword>
<comment type="caution">
    <text evidence="13">The sequence shown here is derived from an EMBL/GenBank/DDBJ whole genome shotgun (WGS) entry which is preliminary data.</text>
</comment>
<dbReference type="InterPro" id="IPR027359">
    <property type="entry name" value="Volt_channel_dom_sf"/>
</dbReference>
<keyword evidence="10 13" id="KW-0407">Ion channel</keyword>
<evidence type="ECO:0000256" key="10">
    <source>
        <dbReference type="ARBA" id="ARBA00023303"/>
    </source>
</evidence>
<dbReference type="Proteomes" id="UP001239083">
    <property type="component" value="Unassembled WGS sequence"/>
</dbReference>
<evidence type="ECO:0000256" key="6">
    <source>
        <dbReference type="ARBA" id="ARBA00022958"/>
    </source>
</evidence>
<comment type="subcellular location">
    <subcellularLocation>
        <location evidence="1">Membrane</location>
        <topology evidence="1">Multi-pass membrane protein</topology>
    </subcellularLocation>
</comment>
<dbReference type="GO" id="GO:0034220">
    <property type="term" value="P:monoatomic ion transmembrane transport"/>
    <property type="evidence" value="ECO:0007669"/>
    <property type="project" value="UniProtKB-KW"/>
</dbReference>
<dbReference type="Gene3D" id="1.20.120.350">
    <property type="entry name" value="Voltage-gated potassium channels. Chain C"/>
    <property type="match status" value="1"/>
</dbReference>
<keyword evidence="6" id="KW-0630">Potassium</keyword>
<dbReference type="Gene3D" id="1.10.287.70">
    <property type="match status" value="1"/>
</dbReference>
<evidence type="ECO:0000313" key="13">
    <source>
        <dbReference type="EMBL" id="MDQ0895493.1"/>
    </source>
</evidence>
<proteinExistence type="predicted"/>
<name>A0ABU0RBQ7_9MICO</name>
<reference evidence="13 14" key="1">
    <citation type="submission" date="2023-07" db="EMBL/GenBank/DDBJ databases">
        <title>Comparative genomics of wheat-associated soil bacteria to identify genetic determinants of phenazine resistance.</title>
        <authorList>
            <person name="Mouncey N."/>
        </authorList>
    </citation>
    <scope>NUCLEOTIDE SEQUENCE [LARGE SCALE GENOMIC DNA]</scope>
    <source>
        <strain evidence="13 14">V3I3</strain>
    </source>
</reference>
<dbReference type="EMBL" id="JAUSYY010000001">
    <property type="protein sequence ID" value="MDQ0895493.1"/>
    <property type="molecule type" value="Genomic_DNA"/>
</dbReference>
<keyword evidence="3" id="KW-0633">Potassium transport</keyword>
<evidence type="ECO:0000256" key="7">
    <source>
        <dbReference type="ARBA" id="ARBA00022989"/>
    </source>
</evidence>
<evidence type="ECO:0000256" key="1">
    <source>
        <dbReference type="ARBA" id="ARBA00004141"/>
    </source>
</evidence>
<dbReference type="PANTHER" id="PTHR10027:SF10">
    <property type="entry name" value="SLOWPOKE 2, ISOFORM D"/>
    <property type="match status" value="1"/>
</dbReference>
<evidence type="ECO:0000256" key="8">
    <source>
        <dbReference type="ARBA" id="ARBA00023065"/>
    </source>
</evidence>
<dbReference type="InterPro" id="IPR013099">
    <property type="entry name" value="K_chnl_dom"/>
</dbReference>
<evidence type="ECO:0000256" key="11">
    <source>
        <dbReference type="SAM" id="Phobius"/>
    </source>
</evidence>
<evidence type="ECO:0000256" key="2">
    <source>
        <dbReference type="ARBA" id="ARBA00022448"/>
    </source>
</evidence>
<gene>
    <name evidence="13" type="ORF">QFZ26_003048</name>
</gene>
<keyword evidence="8" id="KW-0406">Ion transport</keyword>
<feature type="transmembrane region" description="Helical" evidence="11">
    <location>
        <begin position="159"/>
        <end position="178"/>
    </location>
</feature>
<evidence type="ECO:0000256" key="9">
    <source>
        <dbReference type="ARBA" id="ARBA00023136"/>
    </source>
</evidence>
<dbReference type="PANTHER" id="PTHR10027">
    <property type="entry name" value="CALCIUM-ACTIVATED POTASSIUM CHANNEL ALPHA CHAIN"/>
    <property type="match status" value="1"/>
</dbReference>
<organism evidence="13 14">
    <name type="scientific">Agromyces ramosus</name>
    <dbReference type="NCBI Taxonomy" id="33879"/>
    <lineage>
        <taxon>Bacteria</taxon>
        <taxon>Bacillati</taxon>
        <taxon>Actinomycetota</taxon>
        <taxon>Actinomycetes</taxon>
        <taxon>Micrococcales</taxon>
        <taxon>Microbacteriaceae</taxon>
        <taxon>Agromyces</taxon>
    </lineage>
</organism>
<dbReference type="Gene3D" id="1.20.5.110">
    <property type="match status" value="1"/>
</dbReference>
<dbReference type="SUPFAM" id="SSF81324">
    <property type="entry name" value="Voltage-gated potassium channels"/>
    <property type="match status" value="1"/>
</dbReference>
<sequence>MSVEDIRYDEVAAPRRARWEAGTTVPLVVLGIAFIVAYSVMVLVPDLPGGTTGGIWTVLVATWVAFLIDIVVRIVLTPRGLRWDFVRHNMIDVLSVIVPLFRAFRVLRLLGEVPYLQRRSGEAVRTRIVIYAASYAVLFVYFIALATLDAERDAPDATITTFGDSVWWAIVTIATVGYGDTYPVTPAGRAYAVMLMVGGVAIIGTASATIISLINERIGRGQRGQGGAEPPSDGTV</sequence>
<dbReference type="InterPro" id="IPR047871">
    <property type="entry name" value="K_chnl_Slo-like"/>
</dbReference>
<dbReference type="Pfam" id="PF07885">
    <property type="entry name" value="Ion_trans_2"/>
    <property type="match status" value="1"/>
</dbReference>
<keyword evidence="7 11" id="KW-1133">Transmembrane helix</keyword>
<feature type="transmembrane region" description="Helical" evidence="11">
    <location>
        <begin position="55"/>
        <end position="76"/>
    </location>
</feature>
<evidence type="ECO:0000256" key="3">
    <source>
        <dbReference type="ARBA" id="ARBA00022538"/>
    </source>
</evidence>
<feature type="domain" description="Potassium channel" evidence="12">
    <location>
        <begin position="139"/>
        <end position="214"/>
    </location>
</feature>
<feature type="transmembrane region" description="Helical" evidence="11">
    <location>
        <begin position="190"/>
        <end position="214"/>
    </location>
</feature>
<evidence type="ECO:0000256" key="4">
    <source>
        <dbReference type="ARBA" id="ARBA00022692"/>
    </source>
</evidence>
<protein>
    <submittedName>
        <fullName evidence="13">Voltage-gated potassium channel</fullName>
    </submittedName>
</protein>
<keyword evidence="9 11" id="KW-0472">Membrane</keyword>
<dbReference type="RefSeq" id="WP_307043615.1">
    <property type="nucleotide sequence ID" value="NZ_JAUSYY010000001.1"/>
</dbReference>
<feature type="transmembrane region" description="Helical" evidence="11">
    <location>
        <begin position="21"/>
        <end position="43"/>
    </location>
</feature>
<evidence type="ECO:0000259" key="12">
    <source>
        <dbReference type="Pfam" id="PF07885"/>
    </source>
</evidence>
<accession>A0ABU0RBQ7</accession>
<feature type="transmembrane region" description="Helical" evidence="11">
    <location>
        <begin position="128"/>
        <end position="147"/>
    </location>
</feature>
<keyword evidence="2" id="KW-0813">Transport</keyword>
<keyword evidence="14" id="KW-1185">Reference proteome</keyword>
<keyword evidence="5" id="KW-0631">Potassium channel</keyword>
<evidence type="ECO:0000256" key="5">
    <source>
        <dbReference type="ARBA" id="ARBA00022826"/>
    </source>
</evidence>
<evidence type="ECO:0000313" key="14">
    <source>
        <dbReference type="Proteomes" id="UP001239083"/>
    </source>
</evidence>